<dbReference type="Pfam" id="PF06439">
    <property type="entry name" value="3keto-disac_hyd"/>
    <property type="match status" value="1"/>
</dbReference>
<evidence type="ECO:0000256" key="1">
    <source>
        <dbReference type="SAM" id="SignalP"/>
    </source>
</evidence>
<accession>A0ABR7YEF1</accession>
<organism evidence="3 4">
    <name type="scientific">Sphingobacterium litopenaei</name>
    <dbReference type="NCBI Taxonomy" id="2763500"/>
    <lineage>
        <taxon>Bacteria</taxon>
        <taxon>Pseudomonadati</taxon>
        <taxon>Bacteroidota</taxon>
        <taxon>Sphingobacteriia</taxon>
        <taxon>Sphingobacteriales</taxon>
        <taxon>Sphingobacteriaceae</taxon>
        <taxon>Sphingobacterium</taxon>
    </lineage>
</organism>
<name>A0ABR7YEF1_9SPHI</name>
<evidence type="ECO:0000313" key="4">
    <source>
        <dbReference type="Proteomes" id="UP000651271"/>
    </source>
</evidence>
<keyword evidence="1" id="KW-0732">Signal</keyword>
<proteinExistence type="predicted"/>
<protein>
    <submittedName>
        <fullName evidence="3">DUF1080 domain-containing protein</fullName>
    </submittedName>
</protein>
<sequence>MRKTIYTLALLSIVCFFSCSSENTTPNTLTEKEKSEGWTLLFNGQNLEGWHLYNNRIPKSAWVVSNGTIYCDSQSDLDKADLVTDKEFENYELKFEWQLEKEGNSGIFINVKEDTAIAQTYFSGPEYQLLEDSHMDFALPLKKPGCLYNFIPQLNSARTKMQGEWNQSRIVQKDGKIEFYLNGQQTAEMDFNSNEWKKLVSQSNFKDYPHFGKQTKGHLALQDWSRGVSFRNIKIREL</sequence>
<dbReference type="RefSeq" id="WP_190302101.1">
    <property type="nucleotide sequence ID" value="NZ_JACOIJ010000013.1"/>
</dbReference>
<reference evidence="3 4" key="1">
    <citation type="submission" date="2020-08" db="EMBL/GenBank/DDBJ databases">
        <title>Sphingobacterium sp. DN04309 isolated from aquaculture water.</title>
        <authorList>
            <person name="Zhang M."/>
        </authorList>
    </citation>
    <scope>NUCLEOTIDE SEQUENCE [LARGE SCALE GENOMIC DNA]</scope>
    <source>
        <strain evidence="3 4">DN04309</strain>
    </source>
</reference>
<evidence type="ECO:0000313" key="3">
    <source>
        <dbReference type="EMBL" id="MBD1429656.1"/>
    </source>
</evidence>
<dbReference type="InterPro" id="IPR010496">
    <property type="entry name" value="AL/BT2_dom"/>
</dbReference>
<dbReference type="Proteomes" id="UP000651271">
    <property type="component" value="Unassembled WGS sequence"/>
</dbReference>
<feature type="domain" description="3-keto-alpha-glucoside-1,2-lyase/3-keto-2-hydroxy-glucal hydratase" evidence="2">
    <location>
        <begin position="37"/>
        <end position="236"/>
    </location>
</feature>
<gene>
    <name evidence="3" type="ORF">H8B04_08750</name>
</gene>
<evidence type="ECO:0000259" key="2">
    <source>
        <dbReference type="Pfam" id="PF06439"/>
    </source>
</evidence>
<dbReference type="EMBL" id="JACOIJ010000013">
    <property type="protein sequence ID" value="MBD1429656.1"/>
    <property type="molecule type" value="Genomic_DNA"/>
</dbReference>
<comment type="caution">
    <text evidence="3">The sequence shown here is derived from an EMBL/GenBank/DDBJ whole genome shotgun (WGS) entry which is preliminary data.</text>
</comment>
<feature type="chain" id="PRO_5046541504" evidence="1">
    <location>
        <begin position="22"/>
        <end position="238"/>
    </location>
</feature>
<keyword evidence="4" id="KW-1185">Reference proteome</keyword>
<dbReference type="Gene3D" id="2.60.120.560">
    <property type="entry name" value="Exo-inulinase, domain 1"/>
    <property type="match status" value="1"/>
</dbReference>
<feature type="signal peptide" evidence="1">
    <location>
        <begin position="1"/>
        <end position="21"/>
    </location>
</feature>